<feature type="transmembrane region" description="Helical" evidence="1">
    <location>
        <begin position="139"/>
        <end position="166"/>
    </location>
</feature>
<reference evidence="3" key="1">
    <citation type="submission" date="2019-04" db="EMBL/GenBank/DDBJ databases">
        <title>Friends and foes A comparative genomics studyof 23 Aspergillus species from section Flavi.</title>
        <authorList>
            <consortium name="DOE Joint Genome Institute"/>
            <person name="Kjaerbolling I."/>
            <person name="Vesth T."/>
            <person name="Frisvad J.C."/>
            <person name="Nybo J.L."/>
            <person name="Theobald S."/>
            <person name="Kildgaard S."/>
            <person name="Isbrandt T."/>
            <person name="Kuo A."/>
            <person name="Sato A."/>
            <person name="Lyhne E.K."/>
            <person name="Kogle M.E."/>
            <person name="Wiebenga A."/>
            <person name="Kun R.S."/>
            <person name="Lubbers R.J."/>
            <person name="Makela M.R."/>
            <person name="Barry K."/>
            <person name="Chovatia M."/>
            <person name="Clum A."/>
            <person name="Daum C."/>
            <person name="Haridas S."/>
            <person name="He G."/>
            <person name="LaButti K."/>
            <person name="Lipzen A."/>
            <person name="Mondo S."/>
            <person name="Riley R."/>
            <person name="Salamov A."/>
            <person name="Simmons B.A."/>
            <person name="Magnuson J.K."/>
            <person name="Henrissat B."/>
            <person name="Mortensen U.H."/>
            <person name="Larsen T.O."/>
            <person name="Devries R.P."/>
            <person name="Grigoriev I.V."/>
            <person name="Machida M."/>
            <person name="Baker S.E."/>
            <person name="Andersen M.R."/>
        </authorList>
    </citation>
    <scope>NUCLEOTIDE SEQUENCE [LARGE SCALE GENOMIC DNA]</scope>
    <source>
        <strain evidence="3">CBS 130015</strain>
    </source>
</reference>
<dbReference type="AlphaFoldDB" id="A0A5N6W8K1"/>
<keyword evidence="3" id="KW-1185">Reference proteome</keyword>
<accession>A0A5N6W8K1</accession>
<organism evidence="2 3">
    <name type="scientific">Aspergillus transmontanensis</name>
    <dbReference type="NCBI Taxonomy" id="1034304"/>
    <lineage>
        <taxon>Eukaryota</taxon>
        <taxon>Fungi</taxon>
        <taxon>Dikarya</taxon>
        <taxon>Ascomycota</taxon>
        <taxon>Pezizomycotina</taxon>
        <taxon>Eurotiomycetes</taxon>
        <taxon>Eurotiomycetidae</taxon>
        <taxon>Eurotiales</taxon>
        <taxon>Aspergillaceae</taxon>
        <taxon>Aspergillus</taxon>
        <taxon>Aspergillus subgen. Circumdati</taxon>
    </lineage>
</organism>
<feature type="transmembrane region" description="Helical" evidence="1">
    <location>
        <begin position="111"/>
        <end position="133"/>
    </location>
</feature>
<evidence type="ECO:0000313" key="3">
    <source>
        <dbReference type="Proteomes" id="UP000325433"/>
    </source>
</evidence>
<evidence type="ECO:0000256" key="1">
    <source>
        <dbReference type="SAM" id="Phobius"/>
    </source>
</evidence>
<keyword evidence="1" id="KW-0812">Transmembrane</keyword>
<protein>
    <submittedName>
        <fullName evidence="2">Uncharacterized protein</fullName>
    </submittedName>
</protein>
<dbReference type="EMBL" id="ML738308">
    <property type="protein sequence ID" value="KAE8316159.1"/>
    <property type="molecule type" value="Genomic_DNA"/>
</dbReference>
<gene>
    <name evidence="2" type="ORF">BDV41DRAFT_574173</name>
</gene>
<name>A0A5N6W8K1_9EURO</name>
<evidence type="ECO:0000313" key="2">
    <source>
        <dbReference type="EMBL" id="KAE8316159.1"/>
    </source>
</evidence>
<keyword evidence="1" id="KW-0472">Membrane</keyword>
<dbReference type="Proteomes" id="UP000325433">
    <property type="component" value="Unassembled WGS sequence"/>
</dbReference>
<sequence>MSQSTETVPPYDLERGQCVEIEPSEINNANLCPPPLYLKRCPVLHSPPSYKSQDQGELEAQKDLQEHQSSRCSNMKEIPGKVAAGARKVGDQTVKTTGAILRTVIPTLNQVLKCIATGIFTAGIVIIKAIWFLIKWIAIIIWCVLVGAVVAAVPLGFLGGIGYFIYWAVTYRWVWIVDATVPGKNCTWYFNGFNGPESLAYHWLWVTYKKFVIHEGWYDITLHPNGEAKAFSVYLYPHCPT</sequence>
<proteinExistence type="predicted"/>
<keyword evidence="1" id="KW-1133">Transmembrane helix</keyword>